<feature type="transmembrane region" description="Helical" evidence="2">
    <location>
        <begin position="56"/>
        <end position="74"/>
    </location>
</feature>
<feature type="compositionally biased region" description="Basic residues" evidence="1">
    <location>
        <begin position="123"/>
        <end position="134"/>
    </location>
</feature>
<keyword evidence="2" id="KW-0812">Transmembrane</keyword>
<comment type="caution">
    <text evidence="4">The sequence shown here is derived from an EMBL/GenBank/DDBJ whole genome shotgun (WGS) entry which is preliminary data.</text>
</comment>
<reference evidence="4 5" key="1">
    <citation type="submission" date="2016-06" db="EMBL/GenBank/DDBJ databases">
        <authorList>
            <person name="Kjaerup R.B."/>
            <person name="Dalgaard T.S."/>
            <person name="Juul-Madsen H.R."/>
        </authorList>
    </citation>
    <scope>NUCLEOTIDE SEQUENCE [LARGE SCALE GENOMIC DNA]</scope>
    <source>
        <strain evidence="4 5">E2464</strain>
    </source>
</reference>
<name>A0A1A2S637_9MYCO</name>
<dbReference type="AlphaFoldDB" id="A0A1A2S637"/>
<feature type="compositionally biased region" description="Low complexity" evidence="1">
    <location>
        <begin position="144"/>
        <end position="153"/>
    </location>
</feature>
<accession>A0A1A2S637</accession>
<dbReference type="Pfam" id="PF14325">
    <property type="entry name" value="DUF4383"/>
    <property type="match status" value="1"/>
</dbReference>
<evidence type="ECO:0000256" key="1">
    <source>
        <dbReference type="SAM" id="MobiDB-lite"/>
    </source>
</evidence>
<evidence type="ECO:0000313" key="4">
    <source>
        <dbReference type="EMBL" id="OBH59480.1"/>
    </source>
</evidence>
<feature type="region of interest" description="Disordered" evidence="1">
    <location>
        <begin position="207"/>
        <end position="226"/>
    </location>
</feature>
<keyword evidence="3" id="KW-0732">Signal</keyword>
<evidence type="ECO:0000256" key="2">
    <source>
        <dbReference type="SAM" id="Phobius"/>
    </source>
</evidence>
<evidence type="ECO:0000256" key="3">
    <source>
        <dbReference type="SAM" id="SignalP"/>
    </source>
</evidence>
<feature type="chain" id="PRO_5038894103" description="DUF4383 domain-containing protein" evidence="3">
    <location>
        <begin position="21"/>
        <end position="262"/>
    </location>
</feature>
<sequence length="262" mass="27294">MLVSAFGIAGLISAALHPHAGPTGAPVLGLATTAAHSAILLAFGVVAIAAIGYRRAAITVTAVSAIAYLMLLFLSSVATARAKPTLFGFHAADIVLHGMLGIVNLALLMWLIPDELGDEAWGPKRRRSRDRLRRSPVAAVTEPAAESMSAASATKPGPPSAAAPAQESGAHGSPPRHPAAAEQPGQRAPTTQPISPAHRTVLEQLRSHEPDEPSAHNLQQARQPKHSVTRTARAVLSHGFVPVAVAVVAAVVGIIVWVRRRR</sequence>
<keyword evidence="2" id="KW-1133">Transmembrane helix</keyword>
<proteinExistence type="predicted"/>
<feature type="transmembrane region" description="Helical" evidence="2">
    <location>
        <begin position="28"/>
        <end position="49"/>
    </location>
</feature>
<organism evidence="4 5">
    <name type="scientific">Mycobacterium colombiense</name>
    <dbReference type="NCBI Taxonomy" id="339268"/>
    <lineage>
        <taxon>Bacteria</taxon>
        <taxon>Bacillati</taxon>
        <taxon>Actinomycetota</taxon>
        <taxon>Actinomycetes</taxon>
        <taxon>Mycobacteriales</taxon>
        <taxon>Mycobacteriaceae</taxon>
        <taxon>Mycobacterium</taxon>
        <taxon>Mycobacterium avium complex (MAC)</taxon>
    </lineage>
</organism>
<keyword evidence="2" id="KW-0472">Membrane</keyword>
<feature type="signal peptide" evidence="3">
    <location>
        <begin position="1"/>
        <end position="20"/>
    </location>
</feature>
<gene>
    <name evidence="4" type="ORF">A5685_03300</name>
</gene>
<protein>
    <recommendedName>
        <fullName evidence="6">DUF4383 domain-containing protein</fullName>
    </recommendedName>
</protein>
<feature type="region of interest" description="Disordered" evidence="1">
    <location>
        <begin position="120"/>
        <end position="194"/>
    </location>
</feature>
<dbReference type="Proteomes" id="UP000093861">
    <property type="component" value="Unassembled WGS sequence"/>
</dbReference>
<dbReference type="EMBL" id="LZJS01000102">
    <property type="protein sequence ID" value="OBH59480.1"/>
    <property type="molecule type" value="Genomic_DNA"/>
</dbReference>
<evidence type="ECO:0000313" key="5">
    <source>
        <dbReference type="Proteomes" id="UP000093861"/>
    </source>
</evidence>
<feature type="transmembrane region" description="Helical" evidence="2">
    <location>
        <begin position="235"/>
        <end position="258"/>
    </location>
</feature>
<evidence type="ECO:0008006" key="6">
    <source>
        <dbReference type="Google" id="ProtNLM"/>
    </source>
</evidence>
<feature type="transmembrane region" description="Helical" evidence="2">
    <location>
        <begin position="94"/>
        <end position="112"/>
    </location>
</feature>